<organism evidence="2 3">
    <name type="scientific">Gemmobacter fulvus</name>
    <dbReference type="NCBI Taxonomy" id="2840474"/>
    <lineage>
        <taxon>Bacteria</taxon>
        <taxon>Pseudomonadati</taxon>
        <taxon>Pseudomonadota</taxon>
        <taxon>Alphaproteobacteria</taxon>
        <taxon>Rhodobacterales</taxon>
        <taxon>Paracoccaceae</taxon>
        <taxon>Gemmobacter</taxon>
    </lineage>
</organism>
<evidence type="ECO:0000256" key="1">
    <source>
        <dbReference type="SAM" id="SignalP"/>
    </source>
</evidence>
<feature type="signal peptide" evidence="1">
    <location>
        <begin position="1"/>
        <end position="19"/>
    </location>
</feature>
<evidence type="ECO:0000313" key="2">
    <source>
        <dbReference type="EMBL" id="QWK92223.1"/>
    </source>
</evidence>
<dbReference type="EMBL" id="CP076362">
    <property type="protein sequence ID" value="QWK92223.1"/>
    <property type="molecule type" value="Genomic_DNA"/>
</dbReference>
<gene>
    <name evidence="2" type="ORF">KM031_18180</name>
</gene>
<protein>
    <submittedName>
        <fullName evidence="2">Uncharacterized protein</fullName>
    </submittedName>
</protein>
<reference evidence="2" key="1">
    <citation type="submission" date="2021-06" db="EMBL/GenBank/DDBJ databases">
        <authorList>
            <person name="Lee C.-S."/>
            <person name="Jin L."/>
        </authorList>
    </citation>
    <scope>NUCLEOTIDE SEQUENCE</scope>
    <source>
        <strain evidence="2">Con5</strain>
        <plasmid evidence="2">p1</plasmid>
    </source>
</reference>
<keyword evidence="2" id="KW-0614">Plasmid</keyword>
<geneLocation type="plasmid" evidence="2 3">
    <name>p1</name>
</geneLocation>
<keyword evidence="1" id="KW-0732">Signal</keyword>
<feature type="chain" id="PRO_5037308869" evidence="1">
    <location>
        <begin position="20"/>
        <end position="142"/>
    </location>
</feature>
<dbReference type="RefSeq" id="WP_215505099.1">
    <property type="nucleotide sequence ID" value="NZ_CP076362.1"/>
</dbReference>
<proteinExistence type="predicted"/>
<evidence type="ECO:0000313" key="3">
    <source>
        <dbReference type="Proteomes" id="UP000679352"/>
    </source>
</evidence>
<sequence>MIARAAILAFLVLTGPGAAETVTIRNDGGGNVTAYIERRAQLARVDSVRIAGKCLSSCTIFTTLPNACVMPRAVIGFHGTLPRVPFIQMQLDMRLGDFYRGEVRRRYAAEWRHLRGGNEMHVISGRELARLDPEVRLCRKRQ</sequence>
<dbReference type="Proteomes" id="UP000679352">
    <property type="component" value="Plasmid p1"/>
</dbReference>
<name>A0A975PAK4_9RHOB</name>
<dbReference type="KEGG" id="gfu:KM031_18180"/>
<dbReference type="AlphaFoldDB" id="A0A975PAK4"/>
<accession>A0A975PAK4</accession>
<keyword evidence="3" id="KW-1185">Reference proteome</keyword>